<evidence type="ECO:0000313" key="1">
    <source>
        <dbReference type="EMBL" id="RVW76822.1"/>
    </source>
</evidence>
<protein>
    <submittedName>
        <fullName evidence="1">Uncharacterized protein</fullName>
    </submittedName>
</protein>
<dbReference type="EMBL" id="QGNW01000322">
    <property type="protein sequence ID" value="RVW76822.1"/>
    <property type="molecule type" value="Genomic_DNA"/>
</dbReference>
<gene>
    <name evidence="1" type="ORF">CK203_043034</name>
</gene>
<dbReference type="Proteomes" id="UP000288805">
    <property type="component" value="Unassembled WGS sequence"/>
</dbReference>
<name>A0A438GX89_VITVI</name>
<comment type="caution">
    <text evidence="1">The sequence shown here is derived from an EMBL/GenBank/DDBJ whole genome shotgun (WGS) entry which is preliminary data.</text>
</comment>
<proteinExistence type="predicted"/>
<accession>A0A438GX89</accession>
<organism evidence="1 2">
    <name type="scientific">Vitis vinifera</name>
    <name type="common">Grape</name>
    <dbReference type="NCBI Taxonomy" id="29760"/>
    <lineage>
        <taxon>Eukaryota</taxon>
        <taxon>Viridiplantae</taxon>
        <taxon>Streptophyta</taxon>
        <taxon>Embryophyta</taxon>
        <taxon>Tracheophyta</taxon>
        <taxon>Spermatophyta</taxon>
        <taxon>Magnoliopsida</taxon>
        <taxon>eudicotyledons</taxon>
        <taxon>Gunneridae</taxon>
        <taxon>Pentapetalae</taxon>
        <taxon>rosids</taxon>
        <taxon>Vitales</taxon>
        <taxon>Vitaceae</taxon>
        <taxon>Viteae</taxon>
        <taxon>Vitis</taxon>
    </lineage>
</organism>
<evidence type="ECO:0000313" key="2">
    <source>
        <dbReference type="Proteomes" id="UP000288805"/>
    </source>
</evidence>
<reference evidence="1 2" key="1">
    <citation type="journal article" date="2018" name="PLoS Genet.">
        <title>Population sequencing reveals clonal diversity and ancestral inbreeding in the grapevine cultivar Chardonnay.</title>
        <authorList>
            <person name="Roach M.J."/>
            <person name="Johnson D.L."/>
            <person name="Bohlmann J."/>
            <person name="van Vuuren H.J."/>
            <person name="Jones S.J."/>
            <person name="Pretorius I.S."/>
            <person name="Schmidt S.A."/>
            <person name="Borneman A.R."/>
        </authorList>
    </citation>
    <scope>NUCLEOTIDE SEQUENCE [LARGE SCALE GENOMIC DNA]</scope>
    <source>
        <strain evidence="2">cv. Chardonnay</strain>
        <tissue evidence="1">Leaf</tissue>
    </source>
</reference>
<dbReference type="AlphaFoldDB" id="A0A438GX89"/>
<sequence>MHVLRFTRAYLRPSIILLQSSSSFSSYSSSAAAVEAERAIRDGPRNDWTRPEIKSIYDSPFSISSSMGSALFLSLALFF</sequence>